<dbReference type="Gene3D" id="2.102.10.10">
    <property type="entry name" value="Rieske [2Fe-2S] iron-sulphur domain"/>
    <property type="match status" value="1"/>
</dbReference>
<organism evidence="6 7">
    <name type="scientific">Jonesia denitrificans (strain ATCC 14870 / DSM 20603 / BCRC 15368 / CIP 55.134 / JCM 11481 / NBRC 15587 / NCTC 10816 / Prevot 55134)</name>
    <name type="common">Listeria denitrificans</name>
    <dbReference type="NCBI Taxonomy" id="471856"/>
    <lineage>
        <taxon>Bacteria</taxon>
        <taxon>Bacillati</taxon>
        <taxon>Actinomycetota</taxon>
        <taxon>Actinomycetes</taxon>
        <taxon>Micrococcales</taxon>
        <taxon>Jonesiaceae</taxon>
        <taxon>Jonesia</taxon>
    </lineage>
</organism>
<dbReference type="CDD" id="cd03528">
    <property type="entry name" value="Rieske_RO_ferredoxin"/>
    <property type="match status" value="1"/>
</dbReference>
<feature type="domain" description="Rieske" evidence="5">
    <location>
        <begin position="4"/>
        <end position="105"/>
    </location>
</feature>
<dbReference type="GO" id="GO:0004497">
    <property type="term" value="F:monooxygenase activity"/>
    <property type="evidence" value="ECO:0007669"/>
    <property type="project" value="UniProtKB-ARBA"/>
</dbReference>
<dbReference type="PROSITE" id="PS51296">
    <property type="entry name" value="RIESKE"/>
    <property type="match status" value="1"/>
</dbReference>
<keyword evidence="3" id="KW-0408">Iron</keyword>
<sequence length="114" mass="11888">MSAQVACKVSDVPPGTALRVELDTASGQEVAVAVVCDDDGTLHAIFDECSHGAVPLSDGEVEGCLIECWLHGSQFDLRTGMPCQLPASRPVPVYPVSVTGDDVLVDVDAPKPVN</sequence>
<keyword evidence="7" id="KW-1185">Reference proteome</keyword>
<dbReference type="InterPro" id="IPR036922">
    <property type="entry name" value="Rieske_2Fe-2S_sf"/>
</dbReference>
<dbReference type="SUPFAM" id="SSF50022">
    <property type="entry name" value="ISP domain"/>
    <property type="match status" value="1"/>
</dbReference>
<dbReference type="KEGG" id="jde:Jden_1142"/>
<dbReference type="GO" id="GO:0051537">
    <property type="term" value="F:2 iron, 2 sulfur cluster binding"/>
    <property type="evidence" value="ECO:0007669"/>
    <property type="project" value="UniProtKB-KW"/>
</dbReference>
<dbReference type="Pfam" id="PF00355">
    <property type="entry name" value="Rieske"/>
    <property type="match status" value="1"/>
</dbReference>
<dbReference type="InterPro" id="IPR017941">
    <property type="entry name" value="Rieske_2Fe-2S"/>
</dbReference>
<dbReference type="eggNOG" id="COG2146">
    <property type="taxonomic scope" value="Bacteria"/>
</dbReference>
<evidence type="ECO:0000313" key="7">
    <source>
        <dbReference type="Proteomes" id="UP000000628"/>
    </source>
</evidence>
<proteinExistence type="predicted"/>
<evidence type="ECO:0000256" key="1">
    <source>
        <dbReference type="ARBA" id="ARBA00022714"/>
    </source>
</evidence>
<evidence type="ECO:0000256" key="4">
    <source>
        <dbReference type="ARBA" id="ARBA00023014"/>
    </source>
</evidence>
<accession>C7R3U1</accession>
<dbReference type="PANTHER" id="PTHR21496:SF23">
    <property type="entry name" value="3-PHENYLPROPIONATE_CINNAMIC ACID DIOXYGENASE FERREDOXIN SUBUNIT"/>
    <property type="match status" value="1"/>
</dbReference>
<dbReference type="OrthoDB" id="147178at2"/>
<dbReference type="RefSeq" id="WP_015771426.1">
    <property type="nucleotide sequence ID" value="NC_013174.1"/>
</dbReference>
<evidence type="ECO:0000256" key="3">
    <source>
        <dbReference type="ARBA" id="ARBA00023004"/>
    </source>
</evidence>
<evidence type="ECO:0000256" key="2">
    <source>
        <dbReference type="ARBA" id="ARBA00022723"/>
    </source>
</evidence>
<keyword evidence="1" id="KW-0001">2Fe-2S</keyword>
<name>C7R3U1_JONDD</name>
<reference evidence="6 7" key="1">
    <citation type="journal article" date="2009" name="Stand. Genomic Sci.">
        <title>Complete genome sequence of Jonesia denitrificans type strain (Prevot 55134).</title>
        <authorList>
            <person name="Pukall R."/>
            <person name="Gehrich-Schroter G."/>
            <person name="Lapidus A."/>
            <person name="Nolan M."/>
            <person name="Glavina Del Rio T."/>
            <person name="Lucas S."/>
            <person name="Chen F."/>
            <person name="Tice H."/>
            <person name="Pitluck S."/>
            <person name="Cheng J.F."/>
            <person name="Copeland A."/>
            <person name="Saunders E."/>
            <person name="Brettin T."/>
            <person name="Detter J.C."/>
            <person name="Bruce D."/>
            <person name="Goodwin L."/>
            <person name="Pati A."/>
            <person name="Ivanova N."/>
            <person name="Mavromatis K."/>
            <person name="Ovchinnikova G."/>
            <person name="Chen A."/>
            <person name="Palaniappan K."/>
            <person name="Land M."/>
            <person name="Hauser L."/>
            <person name="Chang Y.J."/>
            <person name="Jeffries C.D."/>
            <person name="Chain P."/>
            <person name="Goker M."/>
            <person name="Bristow J."/>
            <person name="Eisen J.A."/>
            <person name="Markowitz V."/>
            <person name="Hugenholtz P."/>
            <person name="Kyrpides N.C."/>
            <person name="Klenk H.P."/>
            <person name="Han C."/>
        </authorList>
    </citation>
    <scope>NUCLEOTIDE SEQUENCE [LARGE SCALE GENOMIC DNA]</scope>
    <source>
        <strain evidence="7">ATCC 14870 / DSM 20603 / BCRC 15368 / CIP 55.134 / JCM 11481 / NBRC 15587 / NCTC 10816 / Prevot 55134</strain>
    </source>
</reference>
<dbReference type="PANTHER" id="PTHR21496">
    <property type="entry name" value="FERREDOXIN-RELATED"/>
    <property type="match status" value="1"/>
</dbReference>
<dbReference type="AlphaFoldDB" id="C7R3U1"/>
<keyword evidence="4" id="KW-0411">Iron-sulfur</keyword>
<evidence type="ECO:0000313" key="6">
    <source>
        <dbReference type="EMBL" id="ACV08798.1"/>
    </source>
</evidence>
<gene>
    <name evidence="6" type="ordered locus">Jden_1142</name>
</gene>
<dbReference type="HOGENOM" id="CLU_055690_5_2_11"/>
<dbReference type="Proteomes" id="UP000000628">
    <property type="component" value="Chromosome"/>
</dbReference>
<evidence type="ECO:0000259" key="5">
    <source>
        <dbReference type="PROSITE" id="PS51296"/>
    </source>
</evidence>
<protein>
    <submittedName>
        <fullName evidence="6">Rieske (2Fe-2S) domain protein</fullName>
    </submittedName>
</protein>
<dbReference type="GO" id="GO:0016705">
    <property type="term" value="F:oxidoreductase activity, acting on paired donors, with incorporation or reduction of molecular oxygen"/>
    <property type="evidence" value="ECO:0007669"/>
    <property type="project" value="UniProtKB-ARBA"/>
</dbReference>
<dbReference type="EMBL" id="CP001706">
    <property type="protein sequence ID" value="ACV08798.1"/>
    <property type="molecule type" value="Genomic_DNA"/>
</dbReference>
<dbReference type="STRING" id="471856.Jden_1142"/>
<dbReference type="GO" id="GO:0046872">
    <property type="term" value="F:metal ion binding"/>
    <property type="evidence" value="ECO:0007669"/>
    <property type="project" value="UniProtKB-KW"/>
</dbReference>
<keyword evidence="2" id="KW-0479">Metal-binding</keyword>